<geneLocation type="plastid" evidence="1"/>
<keyword evidence="1" id="KW-0648">Protein biosynthesis</keyword>
<dbReference type="AlphaFoldDB" id="A0A7G8QDY0"/>
<dbReference type="GeneID" id="59143302"/>
<dbReference type="GO" id="GO:0003743">
    <property type="term" value="F:translation initiation factor activity"/>
    <property type="evidence" value="ECO:0007669"/>
    <property type="project" value="UniProtKB-KW"/>
</dbReference>
<reference evidence="1" key="2">
    <citation type="journal article" date="2020" name="Front. Plant Sci.">
        <title>The Loss of the Inverted Repeat in the Putranjivoid Clade of Malpighiales.</title>
        <authorList>
            <person name="Jin D.M."/>
            <person name="Wicke S."/>
            <person name="Gan L."/>
            <person name="Yang J.B."/>
            <person name="Jin J.J."/>
            <person name="Yi T.S."/>
        </authorList>
    </citation>
    <scope>NUCLEOTIDE SEQUENCE</scope>
</reference>
<organism evidence="1">
    <name type="scientific">Lophopyxis maingayi</name>
    <dbReference type="NCBI Taxonomy" id="125041"/>
    <lineage>
        <taxon>Eukaryota</taxon>
        <taxon>Viridiplantae</taxon>
        <taxon>Streptophyta</taxon>
        <taxon>Embryophyta</taxon>
        <taxon>Tracheophyta</taxon>
        <taxon>Spermatophyta</taxon>
        <taxon>Magnoliopsida</taxon>
        <taxon>eudicotyledons</taxon>
        <taxon>Gunneridae</taxon>
        <taxon>Pentapetalae</taxon>
        <taxon>rosids</taxon>
        <taxon>fabids</taxon>
        <taxon>Malpighiales</taxon>
        <taxon>Lophopyxidaceae</taxon>
        <taxon>Lophopyxis</taxon>
    </lineage>
</organism>
<proteinExistence type="predicted"/>
<keyword evidence="1" id="KW-0396">Initiation factor</keyword>
<dbReference type="EMBL" id="MN504795">
    <property type="protein sequence ID" value="QNK04988.1"/>
    <property type="molecule type" value="Genomic_DNA"/>
</dbReference>
<sequence>MKEQKKIQEGLITKLLSTRGHIVYRLRNKDSND</sequence>
<accession>A0A7G8QDY0</accession>
<evidence type="ECO:0000313" key="1">
    <source>
        <dbReference type="EMBL" id="QNK04988.1"/>
    </source>
</evidence>
<name>A0A7G8QDY0_9ROSI</name>
<gene>
    <name evidence="1" type="primary">infA</name>
</gene>
<keyword evidence="1" id="KW-0934">Plastid</keyword>
<dbReference type="RefSeq" id="YP_009926697.1">
    <property type="nucleotide sequence ID" value="NC_050684.1"/>
</dbReference>
<reference evidence="1" key="1">
    <citation type="submission" date="2019-09" db="EMBL/GenBank/DDBJ databases">
        <authorList>
            <person name="Jin D.-M."/>
            <person name="Gan L."/>
            <person name="Yang J.-B."/>
            <person name="Jin J.-J."/>
            <person name="Yi T.-S."/>
        </authorList>
    </citation>
    <scope>NUCLEOTIDE SEQUENCE</scope>
</reference>
<protein>
    <submittedName>
        <fullName evidence="1">Translation initiation factor 1</fullName>
    </submittedName>
</protein>